<dbReference type="EC" id="2.5.1.18" evidence="2"/>
<evidence type="ECO:0000256" key="2">
    <source>
        <dbReference type="ARBA" id="ARBA00012452"/>
    </source>
</evidence>
<keyword evidence="3 6" id="KW-0808">Transferase</keyword>
<dbReference type="HOGENOM" id="CLU_011226_14_2_1"/>
<evidence type="ECO:0000313" key="7">
    <source>
        <dbReference type="Proteomes" id="UP000008866"/>
    </source>
</evidence>
<dbReference type="eggNOG" id="KOG0867">
    <property type="taxonomic scope" value="Eukaryota"/>
</dbReference>
<evidence type="ECO:0000256" key="3">
    <source>
        <dbReference type="ARBA" id="ARBA00022679"/>
    </source>
</evidence>
<organism evidence="6 7">
    <name type="scientific">Arthroderma benhamiae (strain ATCC MYA-4681 / CBS 112371)</name>
    <name type="common">Trichophyton mentagrophytes</name>
    <dbReference type="NCBI Taxonomy" id="663331"/>
    <lineage>
        <taxon>Eukaryota</taxon>
        <taxon>Fungi</taxon>
        <taxon>Dikarya</taxon>
        <taxon>Ascomycota</taxon>
        <taxon>Pezizomycotina</taxon>
        <taxon>Eurotiomycetes</taxon>
        <taxon>Eurotiomycetidae</taxon>
        <taxon>Onygenales</taxon>
        <taxon>Arthrodermataceae</taxon>
        <taxon>Trichophyton</taxon>
    </lineage>
</organism>
<sequence>MATTNGEVVMGDMDYDGRVIIYIIKADQTSYINYMKPLILAEELQFPHVLSVIDTRDEWFYSIHPERYVPSLKDEDPVTKEKVIVFESTACLQYLTDRFDTDGFWTGRTAAEKGAILSWTAYQTAALGLHANTVRQWDILEKRLKEPGQDYIALKDRPTVADLSYFPFAMPWMFSFFGVDVKDWPHIQRWGERMLSRPAIKRVLERAPTLGH</sequence>
<accession>D4B3Q3</accession>
<dbReference type="KEGG" id="abe:ARB_03092"/>
<dbReference type="InterPro" id="IPR010987">
    <property type="entry name" value="Glutathione-S-Trfase_C-like"/>
</dbReference>
<reference evidence="7" key="1">
    <citation type="journal article" date="2011" name="Genome Biol.">
        <title>Comparative and functional genomics provide insights into the pathogenicity of dermatophytic fungi.</title>
        <authorList>
            <person name="Burmester A."/>
            <person name="Shelest E."/>
            <person name="Gloeckner G."/>
            <person name="Heddergott C."/>
            <person name="Schindler S."/>
            <person name="Staib P."/>
            <person name="Heidel A."/>
            <person name="Felder M."/>
            <person name="Petzold A."/>
            <person name="Szafranski K."/>
            <person name="Feuermann M."/>
            <person name="Pedruzzi I."/>
            <person name="Priebe S."/>
            <person name="Groth M."/>
            <person name="Winkler R."/>
            <person name="Li W."/>
            <person name="Kniemeyer O."/>
            <person name="Schroeckh V."/>
            <person name="Hertweck C."/>
            <person name="Hube B."/>
            <person name="White T.C."/>
            <person name="Platzer M."/>
            <person name="Guthke R."/>
            <person name="Heitman J."/>
            <person name="Woestemeyer J."/>
            <person name="Zipfel P.F."/>
            <person name="Monod M."/>
            <person name="Brakhage A.A."/>
        </authorList>
    </citation>
    <scope>NUCLEOTIDE SEQUENCE [LARGE SCALE GENOMIC DNA]</scope>
    <source>
        <strain evidence="7">ATCC MYA-4681 / CBS 112371</strain>
    </source>
</reference>
<dbReference type="InterPro" id="IPR004046">
    <property type="entry name" value="GST_C"/>
</dbReference>
<dbReference type="PANTHER" id="PTHR44051">
    <property type="entry name" value="GLUTATHIONE S-TRANSFERASE-RELATED"/>
    <property type="match status" value="1"/>
</dbReference>
<proteinExistence type="inferred from homology"/>
<dbReference type="STRING" id="663331.D4B3Q3"/>
<keyword evidence="7" id="KW-1185">Reference proteome</keyword>
<evidence type="ECO:0000256" key="1">
    <source>
        <dbReference type="ARBA" id="ARBA00007409"/>
    </source>
</evidence>
<dbReference type="AlphaFoldDB" id="D4B3Q3"/>
<dbReference type="SUPFAM" id="SSF47616">
    <property type="entry name" value="GST C-terminal domain-like"/>
    <property type="match status" value="1"/>
</dbReference>
<dbReference type="RefSeq" id="XP_003010391.1">
    <property type="nucleotide sequence ID" value="XM_003010345.1"/>
</dbReference>
<protein>
    <recommendedName>
        <fullName evidence="2">glutathione transferase</fullName>
        <ecNumber evidence="2">2.5.1.18</ecNumber>
    </recommendedName>
</protein>
<comment type="caution">
    <text evidence="6">The sequence shown here is derived from an EMBL/GenBank/DDBJ whole genome shotgun (WGS) entry which is preliminary data.</text>
</comment>
<dbReference type="PANTHER" id="PTHR44051:SF20">
    <property type="entry name" value="GLUTATHIONE TRANSFERASE 1 (EUROFUNG)"/>
    <property type="match status" value="1"/>
</dbReference>
<feature type="domain" description="GST C-terminal" evidence="5">
    <location>
        <begin position="76"/>
        <end position="212"/>
    </location>
</feature>
<evidence type="ECO:0000313" key="6">
    <source>
        <dbReference type="EMBL" id="EFE29751.1"/>
    </source>
</evidence>
<dbReference type="GO" id="GO:0004364">
    <property type="term" value="F:glutathione transferase activity"/>
    <property type="evidence" value="ECO:0007669"/>
    <property type="project" value="UniProtKB-EC"/>
</dbReference>
<dbReference type="Gene3D" id="1.20.1050.130">
    <property type="match status" value="2"/>
</dbReference>
<evidence type="ECO:0000256" key="4">
    <source>
        <dbReference type="ARBA" id="ARBA00047960"/>
    </source>
</evidence>
<comment type="similarity">
    <text evidence="1">Belongs to the GST superfamily.</text>
</comment>
<name>D4B3Q3_ARTBC</name>
<dbReference type="InterPro" id="IPR036282">
    <property type="entry name" value="Glutathione-S-Trfase_C_sf"/>
</dbReference>
<dbReference type="InterPro" id="IPR036249">
    <property type="entry name" value="Thioredoxin-like_sf"/>
</dbReference>
<dbReference type="InterPro" id="IPR004045">
    <property type="entry name" value="Glutathione_S-Trfase_N"/>
</dbReference>
<dbReference type="OMA" id="FAMPWMF"/>
<dbReference type="SUPFAM" id="SSF52833">
    <property type="entry name" value="Thioredoxin-like"/>
    <property type="match status" value="1"/>
</dbReference>
<dbReference type="Pfam" id="PF13409">
    <property type="entry name" value="GST_N_2"/>
    <property type="match status" value="1"/>
</dbReference>
<evidence type="ECO:0000259" key="5">
    <source>
        <dbReference type="PROSITE" id="PS50405"/>
    </source>
</evidence>
<comment type="catalytic activity">
    <reaction evidence="4">
        <text>RX + glutathione = an S-substituted glutathione + a halide anion + H(+)</text>
        <dbReference type="Rhea" id="RHEA:16437"/>
        <dbReference type="ChEBI" id="CHEBI:15378"/>
        <dbReference type="ChEBI" id="CHEBI:16042"/>
        <dbReference type="ChEBI" id="CHEBI:17792"/>
        <dbReference type="ChEBI" id="CHEBI:57925"/>
        <dbReference type="ChEBI" id="CHEBI:90779"/>
        <dbReference type="EC" id="2.5.1.18"/>
    </reaction>
</comment>
<gene>
    <name evidence="6" type="ORF">ARB_03092</name>
</gene>
<dbReference type="PROSITE" id="PS50405">
    <property type="entry name" value="GST_CTER"/>
    <property type="match status" value="1"/>
</dbReference>
<dbReference type="GeneID" id="9525743"/>
<dbReference type="Pfam" id="PF00043">
    <property type="entry name" value="GST_C"/>
    <property type="match status" value="1"/>
</dbReference>
<dbReference type="EMBL" id="ABSU01000034">
    <property type="protein sequence ID" value="EFE29751.1"/>
    <property type="molecule type" value="Genomic_DNA"/>
</dbReference>
<dbReference type="Proteomes" id="UP000008866">
    <property type="component" value="Unassembled WGS sequence"/>
</dbReference>